<feature type="compositionally biased region" description="Basic residues" evidence="5">
    <location>
        <begin position="239"/>
        <end position="266"/>
    </location>
</feature>
<sequence>MFLCTHNNLVGSGFDFCHFRACEGRASGATVRMKWKWLSCSGEGEKRQESKPRFPTVSLHWKGFGAVIMKQEVEGASVAISDKFPRAKAPHIKKRALRNKALSITFNEKDLKDYVTGFHKRKKKRRKEAQRNIQEKERLKRIGARKKRKLERESALYGGVQPSSDIGSGETGDDNEREEESELTASVSGTKLYDNGDLKIIVKTSEIEDDEGLREKTQGIPRTSTETEKKHNNIPVQKKTFKASQHKTMRKPQKKRNDKKGKKKKN</sequence>
<keyword evidence="3" id="KW-0175">Coiled coil</keyword>
<dbReference type="Proteomes" id="UP001141806">
    <property type="component" value="Unassembled WGS sequence"/>
</dbReference>
<name>A0A9Q0H361_9MAGN</name>
<dbReference type="OrthoDB" id="551633at2759"/>
<evidence type="ECO:0000256" key="4">
    <source>
        <dbReference type="ARBA" id="ARBA00023242"/>
    </source>
</evidence>
<gene>
    <name evidence="6" type="ORF">NE237_024917</name>
</gene>
<feature type="region of interest" description="Disordered" evidence="5">
    <location>
        <begin position="204"/>
        <end position="266"/>
    </location>
</feature>
<reference evidence="6" key="1">
    <citation type="journal article" date="2023" name="Plant J.">
        <title>The genome of the king protea, Protea cynaroides.</title>
        <authorList>
            <person name="Chang J."/>
            <person name="Duong T.A."/>
            <person name="Schoeman C."/>
            <person name="Ma X."/>
            <person name="Roodt D."/>
            <person name="Barker N."/>
            <person name="Li Z."/>
            <person name="Van de Peer Y."/>
            <person name="Mizrachi E."/>
        </authorList>
    </citation>
    <scope>NUCLEOTIDE SEQUENCE</scope>
    <source>
        <tissue evidence="6">Young leaves</tissue>
    </source>
</reference>
<dbReference type="InterPro" id="IPR019186">
    <property type="entry name" value="Nucleolar_protein_12"/>
</dbReference>
<keyword evidence="4" id="KW-0539">Nucleus</keyword>
<comment type="similarity">
    <text evidence="2">Belongs to the RRP17 family.</text>
</comment>
<feature type="compositionally biased region" description="Acidic residues" evidence="5">
    <location>
        <begin position="171"/>
        <end position="182"/>
    </location>
</feature>
<evidence type="ECO:0000313" key="6">
    <source>
        <dbReference type="EMBL" id="KAJ4957806.1"/>
    </source>
</evidence>
<evidence type="ECO:0000256" key="5">
    <source>
        <dbReference type="SAM" id="MobiDB-lite"/>
    </source>
</evidence>
<accession>A0A9Q0H361</accession>
<dbReference type="EMBL" id="JAMYWD010000010">
    <property type="protein sequence ID" value="KAJ4957806.1"/>
    <property type="molecule type" value="Genomic_DNA"/>
</dbReference>
<evidence type="ECO:0000313" key="7">
    <source>
        <dbReference type="Proteomes" id="UP001141806"/>
    </source>
</evidence>
<dbReference type="GO" id="GO:0005730">
    <property type="term" value="C:nucleolus"/>
    <property type="evidence" value="ECO:0007669"/>
    <property type="project" value="UniProtKB-SubCell"/>
</dbReference>
<evidence type="ECO:0000256" key="1">
    <source>
        <dbReference type="ARBA" id="ARBA00004604"/>
    </source>
</evidence>
<dbReference type="PANTHER" id="PTHR14577">
    <property type="entry name" value="NUCLEOLAR PROTEIN 12"/>
    <property type="match status" value="1"/>
</dbReference>
<dbReference type="Pfam" id="PF09805">
    <property type="entry name" value="Nop25"/>
    <property type="match status" value="1"/>
</dbReference>
<dbReference type="PANTHER" id="PTHR14577:SF0">
    <property type="entry name" value="NUCLEOLAR PROTEIN 12"/>
    <property type="match status" value="1"/>
</dbReference>
<comment type="caution">
    <text evidence="6">The sequence shown here is derived from an EMBL/GenBank/DDBJ whole genome shotgun (WGS) entry which is preliminary data.</text>
</comment>
<comment type="subcellular location">
    <subcellularLocation>
        <location evidence="1">Nucleus</location>
        <location evidence="1">Nucleolus</location>
    </subcellularLocation>
</comment>
<dbReference type="GO" id="GO:0019843">
    <property type="term" value="F:rRNA binding"/>
    <property type="evidence" value="ECO:0007669"/>
    <property type="project" value="TreeGrafter"/>
</dbReference>
<keyword evidence="7" id="KW-1185">Reference proteome</keyword>
<evidence type="ECO:0000256" key="2">
    <source>
        <dbReference type="ARBA" id="ARBA00007175"/>
    </source>
</evidence>
<dbReference type="AlphaFoldDB" id="A0A9Q0H361"/>
<feature type="region of interest" description="Disordered" evidence="5">
    <location>
        <begin position="141"/>
        <end position="189"/>
    </location>
</feature>
<protein>
    <recommendedName>
        <fullName evidence="8">Ribosomal RNA-processing protein 17</fullName>
    </recommendedName>
</protein>
<evidence type="ECO:0008006" key="8">
    <source>
        <dbReference type="Google" id="ProtNLM"/>
    </source>
</evidence>
<evidence type="ECO:0000256" key="3">
    <source>
        <dbReference type="ARBA" id="ARBA00023054"/>
    </source>
</evidence>
<organism evidence="6 7">
    <name type="scientific">Protea cynaroides</name>
    <dbReference type="NCBI Taxonomy" id="273540"/>
    <lineage>
        <taxon>Eukaryota</taxon>
        <taxon>Viridiplantae</taxon>
        <taxon>Streptophyta</taxon>
        <taxon>Embryophyta</taxon>
        <taxon>Tracheophyta</taxon>
        <taxon>Spermatophyta</taxon>
        <taxon>Magnoliopsida</taxon>
        <taxon>Proteales</taxon>
        <taxon>Proteaceae</taxon>
        <taxon>Protea</taxon>
    </lineage>
</organism>
<proteinExistence type="inferred from homology"/>